<accession>A0A5J4Z0N2</accession>
<keyword evidence="3" id="KW-1185">Reference proteome</keyword>
<name>A0A5J4Z0N2_PORPP</name>
<dbReference type="AlphaFoldDB" id="A0A5J4Z0N2"/>
<gene>
    <name evidence="2" type="ORF">FVE85_0539</name>
</gene>
<evidence type="ECO:0000313" key="2">
    <source>
        <dbReference type="EMBL" id="KAA8496810.1"/>
    </source>
</evidence>
<dbReference type="Proteomes" id="UP000324585">
    <property type="component" value="Unassembled WGS sequence"/>
</dbReference>
<organism evidence="2 3">
    <name type="scientific">Porphyridium purpureum</name>
    <name type="common">Red alga</name>
    <name type="synonym">Porphyridium cruentum</name>
    <dbReference type="NCBI Taxonomy" id="35688"/>
    <lineage>
        <taxon>Eukaryota</taxon>
        <taxon>Rhodophyta</taxon>
        <taxon>Bangiophyceae</taxon>
        <taxon>Porphyridiales</taxon>
        <taxon>Porphyridiaceae</taxon>
        <taxon>Porphyridium</taxon>
    </lineage>
</organism>
<feature type="compositionally biased region" description="Acidic residues" evidence="1">
    <location>
        <begin position="7"/>
        <end position="18"/>
    </location>
</feature>
<evidence type="ECO:0000313" key="3">
    <source>
        <dbReference type="Proteomes" id="UP000324585"/>
    </source>
</evidence>
<evidence type="ECO:0000256" key="1">
    <source>
        <dbReference type="SAM" id="MobiDB-lite"/>
    </source>
</evidence>
<feature type="region of interest" description="Disordered" evidence="1">
    <location>
        <begin position="1"/>
        <end position="31"/>
    </location>
</feature>
<sequence length="201" mass="21784">MARQALDSEDSVGDDDDFFGPQYGTPPGRDGGLDLAEVRKRLEKQGFRDALSAYSEHTAQTGFDCGFSSAVRDTERAARVLGTIEAVLSCSPAVNSTKWPFAAFVLDAEQRNVLESCRAALRIVERSHMSCVKHVAVAAAENEFHARHHDPAGAQEDAPTLCSCGDSLARAHAIHVERMLLESRSITESAERILTALGLFP</sequence>
<protein>
    <submittedName>
        <fullName evidence="2">Uncharacterized protein</fullName>
    </submittedName>
</protein>
<dbReference type="EMBL" id="VRMN01000002">
    <property type="protein sequence ID" value="KAA8496810.1"/>
    <property type="molecule type" value="Genomic_DNA"/>
</dbReference>
<comment type="caution">
    <text evidence="2">The sequence shown here is derived from an EMBL/GenBank/DDBJ whole genome shotgun (WGS) entry which is preliminary data.</text>
</comment>
<reference evidence="3" key="1">
    <citation type="journal article" date="2019" name="Nat. Commun.">
        <title>Expansion of phycobilisome linker gene families in mesophilic red algae.</title>
        <authorList>
            <person name="Lee J."/>
            <person name="Kim D."/>
            <person name="Bhattacharya D."/>
            <person name="Yoon H.S."/>
        </authorList>
    </citation>
    <scope>NUCLEOTIDE SEQUENCE [LARGE SCALE GENOMIC DNA]</scope>
    <source>
        <strain evidence="3">CCMP 1328</strain>
    </source>
</reference>
<proteinExistence type="predicted"/>